<dbReference type="RefSeq" id="WP_285454711.1">
    <property type="nucleotide sequence ID" value="NZ_CP127173.1"/>
</dbReference>
<sequence length="80" mass="8799">MRTFNEAVEIMQDGNVETLCGETLVLEQCDVLMGIAGMPCFPCLQNTPSEGDDVPEQRQIENGFQRMGDQGTFRMSGAIP</sequence>
<evidence type="ECO:0000313" key="2">
    <source>
        <dbReference type="Proteomes" id="UP001227101"/>
    </source>
</evidence>
<protein>
    <submittedName>
        <fullName evidence="1">Uncharacterized protein</fullName>
    </submittedName>
</protein>
<accession>A0ABY8XP38</accession>
<reference evidence="1 2" key="1">
    <citation type="submission" date="2023-06" db="EMBL/GenBank/DDBJ databases">
        <authorList>
            <person name="Oyuntsetseg B."/>
            <person name="Kim S.B."/>
        </authorList>
    </citation>
    <scope>NUCLEOTIDE SEQUENCE [LARGE SCALE GENOMIC DNA]</scope>
    <source>
        <strain evidence="1 2">2-2</strain>
    </source>
</reference>
<dbReference type="Proteomes" id="UP001227101">
    <property type="component" value="Chromosome"/>
</dbReference>
<evidence type="ECO:0000313" key="1">
    <source>
        <dbReference type="EMBL" id="WIV57440.1"/>
    </source>
</evidence>
<keyword evidence="2" id="KW-1185">Reference proteome</keyword>
<name>A0ABY8XP38_9PSEU</name>
<dbReference type="EMBL" id="CP127173">
    <property type="protein sequence ID" value="WIV57440.1"/>
    <property type="molecule type" value="Genomic_DNA"/>
</dbReference>
<organism evidence="1 2">
    <name type="scientific">Amycolatopsis nalaikhensis</name>
    <dbReference type="NCBI Taxonomy" id="715472"/>
    <lineage>
        <taxon>Bacteria</taxon>
        <taxon>Bacillati</taxon>
        <taxon>Actinomycetota</taxon>
        <taxon>Actinomycetes</taxon>
        <taxon>Pseudonocardiales</taxon>
        <taxon>Pseudonocardiaceae</taxon>
        <taxon>Amycolatopsis</taxon>
    </lineage>
</organism>
<gene>
    <name evidence="1" type="ORF">QP939_01735</name>
</gene>
<proteinExistence type="predicted"/>